<evidence type="ECO:0000259" key="2">
    <source>
        <dbReference type="Pfam" id="PF00009"/>
    </source>
</evidence>
<sequence>MASIFTYDPNPPRVSSPWLNPIDDAEEGSKPAGRRSSTTVNAATQPALLSETGVTKLEAEPQEGPTEYKLHLLLRQRRKYSSSSTAFSKPKQRLEGQTGSRRSTSAQSPSTHNRQARLEQLTTQLLWRLQQSSPYHASSSNEMVIPVLPDNSVDLDTVVRPAALIPGLEESRGALYEIGVADDGTLVGLTMDEMDESIRNLGVMAASLGCKVEVLRMVIVGDCEWVEAAGLVDNLTRAPEQAIRKGKLWVAEAFVSPDFGHRENSPGFGGSESSTRRVRSNQSSAPRVPASTTDQLRITLTGPTTSGKSTLLGTLSTGTLDNGRGKSRLSLLRHRHEVASGMTSAMSPELVGYKDGSIFNYTDGNIESWIDIHDRSQSGRLVFVADSAGHPRYRRTILRGLVGWSPQWTVLCIGADQFGTTSGGVGATSSAVDVLGSAGAAIDLVQAHLNLCLKMEVPLAIAITKLDLASGIGLKQTVSKVLTAIKSKGRTPKLIPPNQKSHYDLAEIPREDVLAIDKCLDGVFDLGYLLQVVPIVITSAVNGSGIGQIHALFQRLPIPPAPTAHDYVGMALNPEQPTSLFHIDDTFNLAGSQVALGPRNTGRDEPSIVISGYLRFGKLSVGDAVVVGPFPAEDEDAQGSAPDPGQSSPSHGLSISHPASAELYRVALRNAVSASTIKGEWHNADVISVRNLRLPVHTLEAGQVGSLGIQLDIPEGPDGTPAVMPRVRRGMVAAIPSSHMAKTGLSLQAASGLTASFKDSSAANLVVGSLVNIYVVAVRAAARVVHVMPGRQDSGTMAAEDVEDVFDLETDASRANTPPSNTTEVLLDLLSNREWIELGSKIVVLEGGSKDKSGLESVVGTVVEVVD</sequence>
<dbReference type="Pfam" id="PF00009">
    <property type="entry name" value="GTP_EFTU"/>
    <property type="match status" value="1"/>
</dbReference>
<dbReference type="EMBL" id="JAKWBI020000175">
    <property type="protein sequence ID" value="KAJ2900290.1"/>
    <property type="molecule type" value="Genomic_DNA"/>
</dbReference>
<organism evidence="3 4">
    <name type="scientific">Zalerion maritima</name>
    <dbReference type="NCBI Taxonomy" id="339359"/>
    <lineage>
        <taxon>Eukaryota</taxon>
        <taxon>Fungi</taxon>
        <taxon>Dikarya</taxon>
        <taxon>Ascomycota</taxon>
        <taxon>Pezizomycotina</taxon>
        <taxon>Sordariomycetes</taxon>
        <taxon>Lulworthiomycetidae</taxon>
        <taxon>Lulworthiales</taxon>
        <taxon>Lulworthiaceae</taxon>
        <taxon>Zalerion</taxon>
    </lineage>
</organism>
<feature type="region of interest" description="Disordered" evidence="1">
    <location>
        <begin position="630"/>
        <end position="655"/>
    </location>
</feature>
<evidence type="ECO:0000256" key="1">
    <source>
        <dbReference type="SAM" id="MobiDB-lite"/>
    </source>
</evidence>
<dbReference type="InterPro" id="IPR050055">
    <property type="entry name" value="EF-Tu_GTPase"/>
</dbReference>
<dbReference type="Proteomes" id="UP001201980">
    <property type="component" value="Unassembled WGS sequence"/>
</dbReference>
<feature type="compositionally biased region" description="Polar residues" evidence="1">
    <location>
        <begin position="280"/>
        <end position="298"/>
    </location>
</feature>
<dbReference type="PANTHER" id="PTHR43721">
    <property type="entry name" value="ELONGATION FACTOR TU-RELATED"/>
    <property type="match status" value="1"/>
</dbReference>
<keyword evidence="4" id="KW-1185">Reference proteome</keyword>
<dbReference type="PANTHER" id="PTHR43721:SF30">
    <property type="entry name" value="TR-TYPE G DOMAIN-CONTAINING PROTEIN"/>
    <property type="match status" value="1"/>
</dbReference>
<evidence type="ECO:0000313" key="3">
    <source>
        <dbReference type="EMBL" id="KAJ2900290.1"/>
    </source>
</evidence>
<gene>
    <name evidence="3" type="ORF">MKZ38_002508</name>
</gene>
<proteinExistence type="predicted"/>
<feature type="region of interest" description="Disordered" evidence="1">
    <location>
        <begin position="81"/>
        <end position="115"/>
    </location>
</feature>
<comment type="caution">
    <text evidence="3">The sequence shown here is derived from an EMBL/GenBank/DDBJ whole genome shotgun (WGS) entry which is preliminary data.</text>
</comment>
<feature type="compositionally biased region" description="Polar residues" evidence="1">
    <location>
        <begin position="95"/>
        <end position="113"/>
    </location>
</feature>
<feature type="compositionally biased region" description="Low complexity" evidence="1">
    <location>
        <begin position="299"/>
        <end position="319"/>
    </location>
</feature>
<accession>A0AAD5RPM2</accession>
<dbReference type="GO" id="GO:0003746">
    <property type="term" value="F:translation elongation factor activity"/>
    <property type="evidence" value="ECO:0007669"/>
    <property type="project" value="TreeGrafter"/>
</dbReference>
<feature type="region of interest" description="Disordered" evidence="1">
    <location>
        <begin position="1"/>
        <end position="63"/>
    </location>
</feature>
<dbReference type="InterPro" id="IPR000795">
    <property type="entry name" value="T_Tr_GTP-bd_dom"/>
</dbReference>
<dbReference type="GO" id="GO:0005525">
    <property type="term" value="F:GTP binding"/>
    <property type="evidence" value="ECO:0007669"/>
    <property type="project" value="InterPro"/>
</dbReference>
<protein>
    <recommendedName>
        <fullName evidence="2">Tr-type G domain-containing protein</fullName>
    </recommendedName>
</protein>
<name>A0AAD5RPM2_9PEZI</name>
<reference evidence="3" key="1">
    <citation type="submission" date="2022-07" db="EMBL/GenBank/DDBJ databases">
        <title>Draft genome sequence of Zalerion maritima ATCC 34329, a (micro)plastics degrading marine fungus.</title>
        <authorList>
            <person name="Paco A."/>
            <person name="Goncalves M.F.M."/>
            <person name="Rocha-Santos T.A.P."/>
            <person name="Alves A."/>
        </authorList>
    </citation>
    <scope>NUCLEOTIDE SEQUENCE</scope>
    <source>
        <strain evidence="3">ATCC 34329</strain>
    </source>
</reference>
<feature type="domain" description="Tr-type G" evidence="2">
    <location>
        <begin position="297"/>
        <end position="550"/>
    </location>
</feature>
<dbReference type="SUPFAM" id="SSF52540">
    <property type="entry name" value="P-loop containing nucleoside triphosphate hydrolases"/>
    <property type="match status" value="1"/>
</dbReference>
<dbReference type="AlphaFoldDB" id="A0AAD5RPM2"/>
<dbReference type="GO" id="GO:0003924">
    <property type="term" value="F:GTPase activity"/>
    <property type="evidence" value="ECO:0007669"/>
    <property type="project" value="InterPro"/>
</dbReference>
<dbReference type="InterPro" id="IPR027417">
    <property type="entry name" value="P-loop_NTPase"/>
</dbReference>
<evidence type="ECO:0000313" key="4">
    <source>
        <dbReference type="Proteomes" id="UP001201980"/>
    </source>
</evidence>
<feature type="region of interest" description="Disordered" evidence="1">
    <location>
        <begin position="261"/>
        <end position="319"/>
    </location>
</feature>
<dbReference type="Gene3D" id="3.40.50.300">
    <property type="entry name" value="P-loop containing nucleotide triphosphate hydrolases"/>
    <property type="match status" value="1"/>
</dbReference>
<feature type="compositionally biased region" description="Polar residues" evidence="1">
    <location>
        <begin position="35"/>
        <end position="44"/>
    </location>
</feature>